<dbReference type="InterPro" id="IPR024775">
    <property type="entry name" value="DinB-like"/>
</dbReference>
<keyword evidence="3" id="KW-1185">Reference proteome</keyword>
<proteinExistence type="predicted"/>
<dbReference type="Proteomes" id="UP000434639">
    <property type="component" value="Unassembled WGS sequence"/>
</dbReference>
<dbReference type="AlphaFoldDB" id="A0A7X2V514"/>
<dbReference type="InterPro" id="IPR034660">
    <property type="entry name" value="DinB/YfiT-like"/>
</dbReference>
<evidence type="ECO:0000313" key="2">
    <source>
        <dbReference type="EMBL" id="MTH53578.1"/>
    </source>
</evidence>
<protein>
    <submittedName>
        <fullName evidence="2">DinB family protein</fullName>
    </submittedName>
</protein>
<dbReference type="SUPFAM" id="SSF109854">
    <property type="entry name" value="DinB/YfiT-like putative metalloenzymes"/>
    <property type="match status" value="1"/>
</dbReference>
<sequence>MRGAYFMGHFVFEQMKFARAQVIRSMEDVSADIADIVPDGFRNSIRWNLGHLYVVLERFSFQYIGLPQIMPDGFKEHFEYGTSPLHPSSAPLPSLNLLKTLLEEQPGRIEEKLLDRLQEPATPYTTSQGMRLETPEQFLSFHLFHEGQHLNTIKLYKQMLAKKK</sequence>
<accession>A0A7X2V514</accession>
<reference evidence="2 3" key="1">
    <citation type="journal article" date="2017" name="Int. J. Syst. Evol. Microbiol.">
        <title>Bacillus mangrovi sp. nov., isolated from a sediment sample from a mangrove forest.</title>
        <authorList>
            <person name="Gupta V."/>
            <person name="Singh P.K."/>
            <person name="Korpole S."/>
            <person name="Tanuku N.R.S."/>
            <person name="Pinnaka A.K."/>
        </authorList>
    </citation>
    <scope>NUCLEOTIDE SEQUENCE [LARGE SCALE GENOMIC DNA]</scope>
    <source>
        <strain evidence="2 3">KCTC 33872</strain>
    </source>
</reference>
<evidence type="ECO:0000313" key="3">
    <source>
        <dbReference type="Proteomes" id="UP000434639"/>
    </source>
</evidence>
<dbReference type="EMBL" id="WMIB01000007">
    <property type="protein sequence ID" value="MTH53578.1"/>
    <property type="molecule type" value="Genomic_DNA"/>
</dbReference>
<dbReference type="Pfam" id="PF12867">
    <property type="entry name" value="DinB_2"/>
    <property type="match status" value="1"/>
</dbReference>
<name>A0A7X2V514_9BACI</name>
<dbReference type="OrthoDB" id="4295522at2"/>
<feature type="domain" description="DinB-like" evidence="1">
    <location>
        <begin position="15"/>
        <end position="153"/>
    </location>
</feature>
<organism evidence="2 3">
    <name type="scientific">Metabacillus mangrovi</name>
    <dbReference type="NCBI Taxonomy" id="1491830"/>
    <lineage>
        <taxon>Bacteria</taxon>
        <taxon>Bacillati</taxon>
        <taxon>Bacillota</taxon>
        <taxon>Bacilli</taxon>
        <taxon>Bacillales</taxon>
        <taxon>Bacillaceae</taxon>
        <taxon>Metabacillus</taxon>
    </lineage>
</organism>
<evidence type="ECO:0000259" key="1">
    <source>
        <dbReference type="Pfam" id="PF12867"/>
    </source>
</evidence>
<dbReference type="Gene3D" id="1.20.120.450">
    <property type="entry name" value="dinb family like domain"/>
    <property type="match status" value="1"/>
</dbReference>
<comment type="caution">
    <text evidence="2">The sequence shown here is derived from an EMBL/GenBank/DDBJ whole genome shotgun (WGS) entry which is preliminary data.</text>
</comment>
<gene>
    <name evidence="2" type="ORF">GKZ89_09200</name>
</gene>